<gene>
    <name evidence="2" type="ORF">BDV96DRAFT_581060</name>
</gene>
<proteinExistence type="predicted"/>
<evidence type="ECO:0000256" key="1">
    <source>
        <dbReference type="SAM" id="MobiDB-lite"/>
    </source>
</evidence>
<evidence type="ECO:0000313" key="3">
    <source>
        <dbReference type="Proteomes" id="UP000799770"/>
    </source>
</evidence>
<protein>
    <submittedName>
        <fullName evidence="2">Uncharacterized protein</fullName>
    </submittedName>
</protein>
<sequence>MGDMGWDPAAIVSGYGSSGEGKGIAKLAKLLPWASDKDWQFAEEKEEEEEQQVNDGKSVLVGVEHPIDADYRVKAENGRWIDAHKKDKVEKKEDQLISETTPTIMKLLPQAAVVTSSAHPNTSKATTIKTAKARPRKIPGLGLSKEALMKPSSHLDKPKKDMIIFSAPKSTDKTLPTDEGASKDNDSTTPTSYTNNEIGDLEWAGRGDDRPTFTSTNNEAFKGSATKQHPYWEQNEGQEDPVRLSNPKNATTINRSEMKVAMSELLSDFRAT</sequence>
<keyword evidence="3" id="KW-1185">Reference proteome</keyword>
<feature type="compositionally biased region" description="Basic and acidic residues" evidence="1">
    <location>
        <begin position="170"/>
        <end position="186"/>
    </location>
</feature>
<accession>A0A6A5YZP4</accession>
<dbReference type="OrthoDB" id="10679404at2759"/>
<organism evidence="2 3">
    <name type="scientific">Lophiotrema nucula</name>
    <dbReference type="NCBI Taxonomy" id="690887"/>
    <lineage>
        <taxon>Eukaryota</taxon>
        <taxon>Fungi</taxon>
        <taxon>Dikarya</taxon>
        <taxon>Ascomycota</taxon>
        <taxon>Pezizomycotina</taxon>
        <taxon>Dothideomycetes</taxon>
        <taxon>Pleosporomycetidae</taxon>
        <taxon>Pleosporales</taxon>
        <taxon>Lophiotremataceae</taxon>
        <taxon>Lophiotrema</taxon>
    </lineage>
</organism>
<evidence type="ECO:0000313" key="2">
    <source>
        <dbReference type="EMBL" id="KAF2112057.1"/>
    </source>
</evidence>
<dbReference type="Proteomes" id="UP000799770">
    <property type="component" value="Unassembled WGS sequence"/>
</dbReference>
<dbReference type="EMBL" id="ML977332">
    <property type="protein sequence ID" value="KAF2112057.1"/>
    <property type="molecule type" value="Genomic_DNA"/>
</dbReference>
<feature type="compositionally biased region" description="Polar residues" evidence="1">
    <location>
        <begin position="187"/>
        <end position="197"/>
    </location>
</feature>
<reference evidence="2" key="1">
    <citation type="journal article" date="2020" name="Stud. Mycol.">
        <title>101 Dothideomycetes genomes: a test case for predicting lifestyles and emergence of pathogens.</title>
        <authorList>
            <person name="Haridas S."/>
            <person name="Albert R."/>
            <person name="Binder M."/>
            <person name="Bloem J."/>
            <person name="Labutti K."/>
            <person name="Salamov A."/>
            <person name="Andreopoulos B."/>
            <person name="Baker S."/>
            <person name="Barry K."/>
            <person name="Bills G."/>
            <person name="Bluhm B."/>
            <person name="Cannon C."/>
            <person name="Castanera R."/>
            <person name="Culley D."/>
            <person name="Daum C."/>
            <person name="Ezra D."/>
            <person name="Gonzalez J."/>
            <person name="Henrissat B."/>
            <person name="Kuo A."/>
            <person name="Liang C."/>
            <person name="Lipzen A."/>
            <person name="Lutzoni F."/>
            <person name="Magnuson J."/>
            <person name="Mondo S."/>
            <person name="Nolan M."/>
            <person name="Ohm R."/>
            <person name="Pangilinan J."/>
            <person name="Park H.-J."/>
            <person name="Ramirez L."/>
            <person name="Alfaro M."/>
            <person name="Sun H."/>
            <person name="Tritt A."/>
            <person name="Yoshinaga Y."/>
            <person name="Zwiers L.-H."/>
            <person name="Turgeon B."/>
            <person name="Goodwin S."/>
            <person name="Spatafora J."/>
            <person name="Crous P."/>
            <person name="Grigoriev I."/>
        </authorList>
    </citation>
    <scope>NUCLEOTIDE SEQUENCE</scope>
    <source>
        <strain evidence="2">CBS 627.86</strain>
    </source>
</reference>
<feature type="region of interest" description="Disordered" evidence="1">
    <location>
        <begin position="1"/>
        <end position="21"/>
    </location>
</feature>
<dbReference type="AlphaFoldDB" id="A0A6A5YZP4"/>
<feature type="region of interest" description="Disordered" evidence="1">
    <location>
        <begin position="166"/>
        <end position="251"/>
    </location>
</feature>
<name>A0A6A5YZP4_9PLEO</name>